<comment type="caution">
    <text evidence="2">The sequence shown here is derived from an EMBL/GenBank/DDBJ whole genome shotgun (WGS) entry which is preliminary data.</text>
</comment>
<gene>
    <name evidence="2" type="ORF">CLV62_10278</name>
</gene>
<reference evidence="2 3" key="1">
    <citation type="submission" date="2018-03" db="EMBL/GenBank/DDBJ databases">
        <title>Genomic Encyclopedia of Archaeal and Bacterial Type Strains, Phase II (KMG-II): from individual species to whole genera.</title>
        <authorList>
            <person name="Goeker M."/>
        </authorList>
    </citation>
    <scope>NUCLEOTIDE SEQUENCE [LARGE SCALE GENOMIC DNA]</scope>
    <source>
        <strain evidence="2 3">DSM 100214</strain>
    </source>
</reference>
<evidence type="ECO:0000313" key="2">
    <source>
        <dbReference type="EMBL" id="PXV68048.1"/>
    </source>
</evidence>
<dbReference type="Proteomes" id="UP000247973">
    <property type="component" value="Unassembled WGS sequence"/>
</dbReference>
<dbReference type="OrthoDB" id="993885at2"/>
<evidence type="ECO:0000313" key="3">
    <source>
        <dbReference type="Proteomes" id="UP000247973"/>
    </source>
</evidence>
<feature type="signal peptide" evidence="1">
    <location>
        <begin position="1"/>
        <end position="20"/>
    </location>
</feature>
<dbReference type="Gene3D" id="2.60.40.10">
    <property type="entry name" value="Immunoglobulins"/>
    <property type="match status" value="1"/>
</dbReference>
<accession>A0A2V3PVC9</accession>
<proteinExistence type="predicted"/>
<protein>
    <recommendedName>
        <fullName evidence="4">SprB-like repeat protein</fullName>
    </recommendedName>
</protein>
<sequence length="1027" mass="111397">MKKLLYLFLSFTLFISNIYAQDCNDVTASATVIPSTCQSNGTITITFAGASADKLVNKQYSLKSTTGSLSVGPVSTNVFTNLPPGTYNLEAAGFCNTLTGPSIVRTVNNVVVTGSYQEPRLSFVAPAATSTAAIPTSRNSYQNCTTGLVVVLLENGNQTSMPTFTITSAPAGVTVPQVVSAVKATSGSAAAGWRYTLGDTWPAGTYTVSVNDGCYTSVTSFIIKELTAVPTGTASYTYFAPYNPGVPDCSKVYYRPYYYYNSIDYPDFYRYYSDGLYEYGIAPLNGTPKDWFRIRYFSGNSSTYQDLIDLGPGKYSDYYSSGSPTNLTLYTRVKDCPSAITSIGLYLKIPAFSVSASDNNCAGIRTYTVNKYTDYDGVLCYPLTVTITDRSTGEVVYNNTNYMSTDPAITWVCNTGESFYRNITDANGYKLQTNYSLTGIAATDTPTPSLSTFNNYSSDRYCDYYDRPYSSSYPCDNGYPNPVYVTVTDDTGAVIQRDTLMSTVVKYARNLQYDKQYTLTFVYPNSNNLTKTLVSKTSSYIPTAFTLTKYSTSVCADNRGYLRVSATSPLGTGYMRKGDTVIITGPDGYVSQSYTKTSDGSSTDYYYSFPETYLPPGDYTATIVSCGKPYTVTTAIQGGYTGDKLGYNLERDCISTKLFPSGSISLNGNPVSTVYFRMTQVPSGSGANSMVIPSTSKESFSLTIAGTYILGMMTSNSLTGCAIKSDTIVYNPQPLALDKDKTSAYSCPSGETGYLTLQATNGVAPYTYTIYDETNTIRLTDPMTSEHEIDLGNFGVANETYTVRISDACGNSFPQQVTLVSLDRTALAYGQTPVCYGSPISLNGFTVTNATYNWTGPNGFTSTEKNPVIPNASSKEEGLYIVEITSTTCGVTVKDTIDISVYDPVSVADLHGKMQEATFCAYQAIMLGQAATGGSGNFTYQWAYNSSNLGTGVWYDIAGETNPIFKSASTTYMFTSTQANPTRRYMRLTITDATCGPYVLYYHTNARGCMFLANPDLRSPGTETTGN</sequence>
<evidence type="ECO:0008006" key="4">
    <source>
        <dbReference type="Google" id="ProtNLM"/>
    </source>
</evidence>
<dbReference type="AlphaFoldDB" id="A0A2V3PVC9"/>
<dbReference type="EMBL" id="QICL01000002">
    <property type="protein sequence ID" value="PXV68048.1"/>
    <property type="molecule type" value="Genomic_DNA"/>
</dbReference>
<evidence type="ECO:0000256" key="1">
    <source>
        <dbReference type="SAM" id="SignalP"/>
    </source>
</evidence>
<organism evidence="2 3">
    <name type="scientific">Dysgonomonas alginatilytica</name>
    <dbReference type="NCBI Taxonomy" id="1605892"/>
    <lineage>
        <taxon>Bacteria</taxon>
        <taxon>Pseudomonadati</taxon>
        <taxon>Bacteroidota</taxon>
        <taxon>Bacteroidia</taxon>
        <taxon>Bacteroidales</taxon>
        <taxon>Dysgonomonadaceae</taxon>
        <taxon>Dysgonomonas</taxon>
    </lineage>
</organism>
<name>A0A2V3PVC9_9BACT</name>
<keyword evidence="1" id="KW-0732">Signal</keyword>
<feature type="chain" id="PRO_5015927977" description="SprB-like repeat protein" evidence="1">
    <location>
        <begin position="21"/>
        <end position="1027"/>
    </location>
</feature>
<dbReference type="RefSeq" id="WP_110309337.1">
    <property type="nucleotide sequence ID" value="NZ_QICL01000002.1"/>
</dbReference>
<dbReference type="InterPro" id="IPR013783">
    <property type="entry name" value="Ig-like_fold"/>
</dbReference>
<keyword evidence="3" id="KW-1185">Reference proteome</keyword>